<protein>
    <submittedName>
        <fullName evidence="2">Uncharacterized protein</fullName>
    </submittedName>
</protein>
<comment type="caution">
    <text evidence="2">The sequence shown here is derived from an EMBL/GenBank/DDBJ whole genome shotgun (WGS) entry which is preliminary data.</text>
</comment>
<feature type="region of interest" description="Disordered" evidence="1">
    <location>
        <begin position="91"/>
        <end position="152"/>
    </location>
</feature>
<gene>
    <name evidence="2" type="ORF">SANT12839_020360</name>
</gene>
<feature type="compositionally biased region" description="Low complexity" evidence="1">
    <location>
        <begin position="25"/>
        <end position="38"/>
    </location>
</feature>
<feature type="region of interest" description="Disordered" evidence="1">
    <location>
        <begin position="1"/>
        <end position="61"/>
    </location>
</feature>
<proteinExistence type="predicted"/>
<sequence length="152" mass="16079">MAQRPAARAMRAARTGRAPVRWRTRVASPTPAAARPTALKLRGERPTDEHEAAPRFDAPGAMDDVVAGDAAHAPSHLTGQGISLALTGAYLPAVGKPGTPPSSTRANSPSPPHEAREHPWRFHASRGVAAPPQERRPHKTVTAVRPAHGWCG</sequence>
<keyword evidence="3" id="KW-1185">Reference proteome</keyword>
<dbReference type="SUPFAM" id="SSF51905">
    <property type="entry name" value="FAD/NAD(P)-binding domain"/>
    <property type="match status" value="1"/>
</dbReference>
<evidence type="ECO:0000313" key="2">
    <source>
        <dbReference type="EMBL" id="GDY41154.1"/>
    </source>
</evidence>
<organism evidence="2 3">
    <name type="scientific">Streptomyces antimycoticus</name>
    <dbReference type="NCBI Taxonomy" id="68175"/>
    <lineage>
        <taxon>Bacteria</taxon>
        <taxon>Bacillati</taxon>
        <taxon>Actinomycetota</taxon>
        <taxon>Actinomycetes</taxon>
        <taxon>Kitasatosporales</taxon>
        <taxon>Streptomycetaceae</taxon>
        <taxon>Streptomyces</taxon>
        <taxon>Streptomyces violaceusniger group</taxon>
    </lineage>
</organism>
<dbReference type="InterPro" id="IPR036188">
    <property type="entry name" value="FAD/NAD-bd_sf"/>
</dbReference>
<accession>A0A4D4JZ03</accession>
<reference evidence="2 3" key="1">
    <citation type="journal article" date="2020" name="Int. J. Syst. Evol. Microbiol.">
        <title>Reclassification of Streptomyces castelarensis and Streptomyces sporoclivatus as later heterotypic synonyms of Streptomyces antimycoticus.</title>
        <authorList>
            <person name="Komaki H."/>
            <person name="Tamura T."/>
        </authorList>
    </citation>
    <scope>NUCLEOTIDE SEQUENCE [LARGE SCALE GENOMIC DNA]</scope>
    <source>
        <strain evidence="2 3">NBRC 12839</strain>
    </source>
</reference>
<evidence type="ECO:0000256" key="1">
    <source>
        <dbReference type="SAM" id="MobiDB-lite"/>
    </source>
</evidence>
<dbReference type="EMBL" id="BJHV01000001">
    <property type="protein sequence ID" value="GDY41154.1"/>
    <property type="molecule type" value="Genomic_DNA"/>
</dbReference>
<dbReference type="AlphaFoldDB" id="A0A4D4JZ03"/>
<evidence type="ECO:0000313" key="3">
    <source>
        <dbReference type="Proteomes" id="UP000299290"/>
    </source>
</evidence>
<feature type="compositionally biased region" description="Low complexity" evidence="1">
    <location>
        <begin position="1"/>
        <end position="18"/>
    </location>
</feature>
<feature type="compositionally biased region" description="Basic and acidic residues" evidence="1">
    <location>
        <begin position="41"/>
        <end position="54"/>
    </location>
</feature>
<name>A0A4D4JZ03_9ACTN</name>
<dbReference type="Proteomes" id="UP000299290">
    <property type="component" value="Unassembled WGS sequence"/>
</dbReference>